<comment type="function">
    <text evidence="2">Removes the formyl group from the N-terminal Met of newly synthesized proteins. Requires at least a dipeptide for an efficient rate of reaction. N-terminal L-methionine is a prerequisite for activity but the enzyme has broad specificity at other positions.</text>
</comment>
<dbReference type="Proteomes" id="UP000242432">
    <property type="component" value="Unassembled WGS sequence"/>
</dbReference>
<dbReference type="AlphaFoldDB" id="A0A1T4VNT9"/>
<name>A0A1T4VNT9_9GAMM</name>
<dbReference type="PANTHER" id="PTHR10458:SF22">
    <property type="entry name" value="PEPTIDE DEFORMYLASE"/>
    <property type="match status" value="1"/>
</dbReference>
<keyword evidence="2" id="KW-0648">Protein biosynthesis</keyword>
<comment type="catalytic activity">
    <reaction evidence="2">
        <text>N-terminal N-formyl-L-methionyl-[peptide] + H2O = N-terminal L-methionyl-[peptide] + formate</text>
        <dbReference type="Rhea" id="RHEA:24420"/>
        <dbReference type="Rhea" id="RHEA-COMP:10639"/>
        <dbReference type="Rhea" id="RHEA-COMP:10640"/>
        <dbReference type="ChEBI" id="CHEBI:15377"/>
        <dbReference type="ChEBI" id="CHEBI:15740"/>
        <dbReference type="ChEBI" id="CHEBI:49298"/>
        <dbReference type="ChEBI" id="CHEBI:64731"/>
        <dbReference type="EC" id="3.5.1.88"/>
    </reaction>
</comment>
<dbReference type="GO" id="GO:0046872">
    <property type="term" value="F:metal ion binding"/>
    <property type="evidence" value="ECO:0007669"/>
    <property type="project" value="UniProtKB-KW"/>
</dbReference>
<comment type="cofactor">
    <cofactor evidence="2">
        <name>Fe(2+)</name>
        <dbReference type="ChEBI" id="CHEBI:29033"/>
    </cofactor>
    <text evidence="2">Binds 1 Fe(2+) ion.</text>
</comment>
<dbReference type="PIRSF" id="PIRSF004749">
    <property type="entry name" value="Pep_def"/>
    <property type="match status" value="1"/>
</dbReference>
<dbReference type="HAMAP" id="MF_00163">
    <property type="entry name" value="Pep_deformylase"/>
    <property type="match status" value="1"/>
</dbReference>
<feature type="binding site" evidence="2">
    <location>
        <position position="126"/>
    </location>
    <ligand>
        <name>Fe cation</name>
        <dbReference type="ChEBI" id="CHEBI:24875"/>
    </ligand>
</feature>
<keyword evidence="2" id="KW-0378">Hydrolase</keyword>
<dbReference type="GO" id="GO:0042586">
    <property type="term" value="F:peptide deformylase activity"/>
    <property type="evidence" value="ECO:0007669"/>
    <property type="project" value="UniProtKB-UniRule"/>
</dbReference>
<dbReference type="SUPFAM" id="SSF56420">
    <property type="entry name" value="Peptide deformylase"/>
    <property type="match status" value="1"/>
</dbReference>
<comment type="similarity">
    <text evidence="1 2">Belongs to the polypeptide deformylase family.</text>
</comment>
<feature type="binding site" evidence="2">
    <location>
        <position position="130"/>
    </location>
    <ligand>
        <name>Fe cation</name>
        <dbReference type="ChEBI" id="CHEBI:24875"/>
    </ligand>
</feature>
<feature type="active site" evidence="2">
    <location>
        <position position="127"/>
    </location>
</feature>
<dbReference type="InterPro" id="IPR023635">
    <property type="entry name" value="Peptide_deformylase"/>
</dbReference>
<gene>
    <name evidence="2" type="primary">def</name>
    <name evidence="3" type="ORF">SAMN02745213_01843</name>
</gene>
<dbReference type="Pfam" id="PF01327">
    <property type="entry name" value="Pep_deformylase"/>
    <property type="match status" value="1"/>
</dbReference>
<dbReference type="InterPro" id="IPR036821">
    <property type="entry name" value="Peptide_deformylase_sf"/>
</dbReference>
<dbReference type="GO" id="GO:0006412">
    <property type="term" value="P:translation"/>
    <property type="evidence" value="ECO:0007669"/>
    <property type="project" value="UniProtKB-UniRule"/>
</dbReference>
<reference evidence="4" key="1">
    <citation type="submission" date="2017-02" db="EMBL/GenBank/DDBJ databases">
        <authorList>
            <person name="Varghese N."/>
            <person name="Submissions S."/>
        </authorList>
    </citation>
    <scope>NUCLEOTIDE SEQUENCE [LARGE SCALE GENOMIC DNA]</scope>
    <source>
        <strain evidence="4">DSM 3072</strain>
    </source>
</reference>
<evidence type="ECO:0000313" key="3">
    <source>
        <dbReference type="EMBL" id="SKA66599.1"/>
    </source>
</evidence>
<proteinExistence type="inferred from homology"/>
<dbReference type="PANTHER" id="PTHR10458">
    <property type="entry name" value="PEPTIDE DEFORMYLASE"/>
    <property type="match status" value="1"/>
</dbReference>
<evidence type="ECO:0000313" key="4">
    <source>
        <dbReference type="Proteomes" id="UP000242432"/>
    </source>
</evidence>
<dbReference type="NCBIfam" id="NF006670">
    <property type="entry name" value="PRK09218.1"/>
    <property type="match status" value="1"/>
</dbReference>
<dbReference type="EC" id="3.5.1.88" evidence="2"/>
<dbReference type="PRINTS" id="PR01576">
    <property type="entry name" value="PDEFORMYLASE"/>
</dbReference>
<sequence length="136" mass="15527">MIRDIVRDEAFLSLKSETATKKDYQIAIDLVDTLRAHADECVGMAANMIGFNKNIIIVNVHDDYVVMYNPVIVAKEGEYETEEGCLSLDGVRKCTRYKKIEVEYSDINWKKKVKKFSGFTAQIVQHEVEHLNGVLI</sequence>
<dbReference type="CDD" id="cd00487">
    <property type="entry name" value="Pep_deformylase"/>
    <property type="match status" value="1"/>
</dbReference>
<dbReference type="EMBL" id="FUXX01000036">
    <property type="protein sequence ID" value="SKA66599.1"/>
    <property type="molecule type" value="Genomic_DNA"/>
</dbReference>
<dbReference type="RefSeq" id="WP_078929212.1">
    <property type="nucleotide sequence ID" value="NZ_FUXX01000036.1"/>
</dbReference>
<keyword evidence="2" id="KW-0408">Iron</keyword>
<feature type="binding site" evidence="2">
    <location>
        <position position="85"/>
    </location>
    <ligand>
        <name>Fe cation</name>
        <dbReference type="ChEBI" id="CHEBI:24875"/>
    </ligand>
</feature>
<accession>A0A1T4VNT9</accession>
<keyword evidence="4" id="KW-1185">Reference proteome</keyword>
<keyword evidence="2" id="KW-0479">Metal-binding</keyword>
<evidence type="ECO:0000256" key="1">
    <source>
        <dbReference type="ARBA" id="ARBA00010759"/>
    </source>
</evidence>
<protein>
    <recommendedName>
        <fullName evidence="2">Peptide deformylase</fullName>
        <shortName evidence="2">PDF</shortName>
        <ecNumber evidence="2">3.5.1.88</ecNumber>
    </recommendedName>
    <alternativeName>
        <fullName evidence="2">Polypeptide deformylase</fullName>
    </alternativeName>
</protein>
<evidence type="ECO:0000256" key="2">
    <source>
        <dbReference type="HAMAP-Rule" id="MF_00163"/>
    </source>
</evidence>
<dbReference type="Gene3D" id="3.90.45.10">
    <property type="entry name" value="Peptide deformylase"/>
    <property type="match status" value="1"/>
</dbReference>
<organism evidence="3 4">
    <name type="scientific">Succinivibrio dextrinosolvens DSM 3072</name>
    <dbReference type="NCBI Taxonomy" id="1123324"/>
    <lineage>
        <taxon>Bacteria</taxon>
        <taxon>Pseudomonadati</taxon>
        <taxon>Pseudomonadota</taxon>
        <taxon>Gammaproteobacteria</taxon>
        <taxon>Aeromonadales</taxon>
        <taxon>Succinivibrionaceae</taxon>
        <taxon>Succinivibrio</taxon>
    </lineage>
</organism>